<reference evidence="3 4" key="1">
    <citation type="submission" date="2024-08" db="EMBL/GenBank/DDBJ databases">
        <authorList>
            <person name="Cucini C."/>
            <person name="Frati F."/>
        </authorList>
    </citation>
    <scope>NUCLEOTIDE SEQUENCE [LARGE SCALE GENOMIC DNA]</scope>
</reference>
<dbReference type="EMBL" id="CAXLJM020000121">
    <property type="protein sequence ID" value="CAL8138018.1"/>
    <property type="molecule type" value="Genomic_DNA"/>
</dbReference>
<evidence type="ECO:0000256" key="2">
    <source>
        <dbReference type="SAM" id="Phobius"/>
    </source>
</evidence>
<feature type="transmembrane region" description="Helical" evidence="2">
    <location>
        <begin position="119"/>
        <end position="141"/>
    </location>
</feature>
<proteinExistence type="predicted"/>
<keyword evidence="2" id="KW-0472">Membrane</keyword>
<sequence>MFKSLQLWFRPRRVIPSDSTAELCMTLRGQSESNDQIQVLNESSATVVAVESDSELRNVTTHEESMELSSNTNKAERATVEKSDRSGLEILLDVDYYLGLSPFRISSQNQVVSCFLNKAIYLLLNAMTMLRVVMMIRYFASLLDTNVPLKDDIFFYTIIGHQLVLGTLQVRYFGLLWYQQEAIFNVIQKLKNSTWKRDLQTRLVIYAN</sequence>
<gene>
    <name evidence="3" type="ORF">ODALV1_LOCUS27184</name>
</gene>
<keyword evidence="2" id="KW-0812">Transmembrane</keyword>
<accession>A0ABP1RXF7</accession>
<evidence type="ECO:0000313" key="3">
    <source>
        <dbReference type="EMBL" id="CAL8138018.1"/>
    </source>
</evidence>
<protein>
    <submittedName>
        <fullName evidence="3">Uncharacterized protein</fullName>
    </submittedName>
</protein>
<evidence type="ECO:0000256" key="1">
    <source>
        <dbReference type="SAM" id="MobiDB-lite"/>
    </source>
</evidence>
<feature type="transmembrane region" description="Helical" evidence="2">
    <location>
        <begin position="153"/>
        <end position="173"/>
    </location>
</feature>
<feature type="region of interest" description="Disordered" evidence="1">
    <location>
        <begin position="60"/>
        <end position="79"/>
    </location>
</feature>
<name>A0ABP1RXF7_9HEXA</name>
<evidence type="ECO:0000313" key="4">
    <source>
        <dbReference type="Proteomes" id="UP001642540"/>
    </source>
</evidence>
<keyword evidence="4" id="KW-1185">Reference proteome</keyword>
<dbReference type="Proteomes" id="UP001642540">
    <property type="component" value="Unassembled WGS sequence"/>
</dbReference>
<keyword evidence="2" id="KW-1133">Transmembrane helix</keyword>
<comment type="caution">
    <text evidence="3">The sequence shown here is derived from an EMBL/GenBank/DDBJ whole genome shotgun (WGS) entry which is preliminary data.</text>
</comment>
<organism evidence="3 4">
    <name type="scientific">Orchesella dallaii</name>
    <dbReference type="NCBI Taxonomy" id="48710"/>
    <lineage>
        <taxon>Eukaryota</taxon>
        <taxon>Metazoa</taxon>
        <taxon>Ecdysozoa</taxon>
        <taxon>Arthropoda</taxon>
        <taxon>Hexapoda</taxon>
        <taxon>Collembola</taxon>
        <taxon>Entomobryomorpha</taxon>
        <taxon>Entomobryoidea</taxon>
        <taxon>Orchesellidae</taxon>
        <taxon>Orchesellinae</taxon>
        <taxon>Orchesella</taxon>
    </lineage>
</organism>